<dbReference type="RefSeq" id="WP_216477570.1">
    <property type="nucleotide sequence ID" value="NZ_JAHLQJ010000003.1"/>
</dbReference>
<dbReference type="InterPro" id="IPR015883">
    <property type="entry name" value="Glyco_hydro_20_cat"/>
</dbReference>
<proteinExistence type="predicted"/>
<evidence type="ECO:0000256" key="2">
    <source>
        <dbReference type="ARBA" id="ARBA00023295"/>
    </source>
</evidence>
<reference evidence="5 6" key="1">
    <citation type="submission" date="2021-06" db="EMBL/GenBank/DDBJ databases">
        <authorList>
            <person name="Sun Q."/>
            <person name="Li D."/>
        </authorList>
    </citation>
    <scope>NUCLEOTIDE SEQUENCE [LARGE SCALE GENOMIC DNA]</scope>
    <source>
        <strain evidence="5 6">MSJ-6</strain>
    </source>
</reference>
<name>A0ABS6FLT9_9BACL</name>
<evidence type="ECO:0000313" key="5">
    <source>
        <dbReference type="EMBL" id="MBU5671170.1"/>
    </source>
</evidence>
<dbReference type="Pfam" id="PF00728">
    <property type="entry name" value="Glyco_hydro_20"/>
    <property type="match status" value="1"/>
</dbReference>
<evidence type="ECO:0000313" key="6">
    <source>
        <dbReference type="Proteomes" id="UP000743001"/>
    </source>
</evidence>
<keyword evidence="1" id="KW-0378">Hydrolase</keyword>
<accession>A0ABS6FLT9</accession>
<feature type="domain" description="Beta-hexosaminidase bacterial type N-terminal" evidence="4">
    <location>
        <begin position="85"/>
        <end position="149"/>
    </location>
</feature>
<gene>
    <name evidence="5" type="ORF">KQJ23_04915</name>
</gene>
<dbReference type="InterPro" id="IPR038901">
    <property type="entry name" value="HEXDC-like"/>
</dbReference>
<dbReference type="PANTHER" id="PTHR21040:SF8">
    <property type="entry name" value="BCDNA.GH04120"/>
    <property type="match status" value="1"/>
</dbReference>
<dbReference type="Pfam" id="PF02838">
    <property type="entry name" value="Glyco_hydro_20b"/>
    <property type="match status" value="1"/>
</dbReference>
<evidence type="ECO:0000259" key="3">
    <source>
        <dbReference type="Pfam" id="PF00728"/>
    </source>
</evidence>
<evidence type="ECO:0000256" key="1">
    <source>
        <dbReference type="ARBA" id="ARBA00022801"/>
    </source>
</evidence>
<feature type="domain" description="Glycoside hydrolase family 20 catalytic" evidence="3">
    <location>
        <begin position="206"/>
        <end position="403"/>
    </location>
</feature>
<organism evidence="5 6">
    <name type="scientific">Paenibacillus brevis</name>
    <dbReference type="NCBI Taxonomy" id="2841508"/>
    <lineage>
        <taxon>Bacteria</taxon>
        <taxon>Bacillati</taxon>
        <taxon>Bacillota</taxon>
        <taxon>Bacilli</taxon>
        <taxon>Bacillales</taxon>
        <taxon>Paenibacillaceae</taxon>
        <taxon>Paenibacillus</taxon>
    </lineage>
</organism>
<sequence>MNPTLPLVQRWMDYEEEPFALDEGCPFILVGPDPDPRLLKAGRLLFPDQVWIQELTLSALWAELTEASPFAYMLLWGPDHSLGEELQFFLKETPFSVEELPAEGYRLAIRKSSVFIGAHDAAGLFYGLHTLRQLLDSGRPLSATDITDWPDVPLRCMNYDLRQTFSKPELLIDYIPILASFKANALLVEYEDKFPFSRHPDFRHPSHALSNHHLEQLLETAEQHFIEVIPLQQSFGHLEYILGRKEYQHLRESATSTGELCPSLAESFTLVSELLEEVAAHHPRSRYLHLGCDEVYSLCECPQCRERYDGSRNRAFLDFVNKLIDYTCHLGKQPIIWQDVLAACSDEELDLLDRRVCVMIWHYNGKNIEALVSPLAAKLQAMGIVVMGAPSVRCFDRKDDQNYPLVEQRMANINQWSEAATRQQLSGLVGTNWTAVFSLGVPYGPFETSWYTMAYFADACWHAKRSRQDRFIDRFLLNFHGIGIDMAKRLLGNYDDEDYYTSMPKLLEAVVKNRSTAELIVAMLDFETAADRSRTIHKYIYRWQLSPQSEAEWRSLMNNYQITRVGLRRARVAMEEALRVFQPNDMADHYVLSRFYLHDYLQETLYQEIGLAEPDSADGGEL</sequence>
<evidence type="ECO:0000259" key="4">
    <source>
        <dbReference type="Pfam" id="PF02838"/>
    </source>
</evidence>
<comment type="caution">
    <text evidence="5">The sequence shown here is derived from an EMBL/GenBank/DDBJ whole genome shotgun (WGS) entry which is preliminary data.</text>
</comment>
<dbReference type="Proteomes" id="UP000743001">
    <property type="component" value="Unassembled WGS sequence"/>
</dbReference>
<protein>
    <submittedName>
        <fullName evidence="5">Beta-N-acetylhexosaminidase</fullName>
    </submittedName>
</protein>
<dbReference type="InterPro" id="IPR015882">
    <property type="entry name" value="HEX_bac_N"/>
</dbReference>
<keyword evidence="2" id="KW-0326">Glycosidase</keyword>
<keyword evidence="6" id="KW-1185">Reference proteome</keyword>
<dbReference type="PANTHER" id="PTHR21040">
    <property type="entry name" value="BCDNA.GH04120"/>
    <property type="match status" value="1"/>
</dbReference>
<dbReference type="EMBL" id="JAHLQJ010000003">
    <property type="protein sequence ID" value="MBU5671170.1"/>
    <property type="molecule type" value="Genomic_DNA"/>
</dbReference>